<protein>
    <submittedName>
        <fullName evidence="3">Uncharacterized protein</fullName>
    </submittedName>
</protein>
<gene>
    <name evidence="3" type="ORF">FJT64_000046</name>
</gene>
<feature type="region of interest" description="Disordered" evidence="1">
    <location>
        <begin position="859"/>
        <end position="950"/>
    </location>
</feature>
<evidence type="ECO:0000256" key="2">
    <source>
        <dbReference type="SAM" id="Phobius"/>
    </source>
</evidence>
<reference evidence="3 4" key="1">
    <citation type="submission" date="2019-07" db="EMBL/GenBank/DDBJ databases">
        <title>Draft genome assembly of a fouling barnacle, Amphibalanus amphitrite (Darwin, 1854): The first reference genome for Thecostraca.</title>
        <authorList>
            <person name="Kim W."/>
        </authorList>
    </citation>
    <scope>NUCLEOTIDE SEQUENCE [LARGE SCALE GENOMIC DNA]</scope>
    <source>
        <strain evidence="3">SNU_AA5</strain>
        <tissue evidence="3">Soma without cirri and trophi</tissue>
    </source>
</reference>
<feature type="transmembrane region" description="Helical" evidence="2">
    <location>
        <begin position="960"/>
        <end position="982"/>
    </location>
</feature>
<dbReference type="OrthoDB" id="10658408at2759"/>
<feature type="compositionally biased region" description="Basic residues" evidence="1">
    <location>
        <begin position="1075"/>
        <end position="1093"/>
    </location>
</feature>
<feature type="compositionally biased region" description="Pro residues" evidence="1">
    <location>
        <begin position="79"/>
        <end position="104"/>
    </location>
</feature>
<feature type="compositionally biased region" description="Low complexity" evidence="1">
    <location>
        <begin position="426"/>
        <end position="439"/>
    </location>
</feature>
<dbReference type="Proteomes" id="UP000440578">
    <property type="component" value="Unassembled WGS sequence"/>
</dbReference>
<evidence type="ECO:0000313" key="3">
    <source>
        <dbReference type="EMBL" id="KAF0314780.1"/>
    </source>
</evidence>
<feature type="compositionally biased region" description="Low complexity" evidence="1">
    <location>
        <begin position="859"/>
        <end position="873"/>
    </location>
</feature>
<evidence type="ECO:0000313" key="4">
    <source>
        <dbReference type="Proteomes" id="UP000440578"/>
    </source>
</evidence>
<feature type="region of interest" description="Disordered" evidence="1">
    <location>
        <begin position="748"/>
        <end position="778"/>
    </location>
</feature>
<feature type="region of interest" description="Disordered" evidence="1">
    <location>
        <begin position="284"/>
        <end position="451"/>
    </location>
</feature>
<dbReference type="EMBL" id="VIIS01000001">
    <property type="protein sequence ID" value="KAF0314780.1"/>
    <property type="molecule type" value="Genomic_DNA"/>
</dbReference>
<keyword evidence="2" id="KW-0812">Transmembrane</keyword>
<name>A0A6A4XEF2_AMPAM</name>
<organism evidence="3 4">
    <name type="scientific">Amphibalanus amphitrite</name>
    <name type="common">Striped barnacle</name>
    <name type="synonym">Balanus amphitrite</name>
    <dbReference type="NCBI Taxonomy" id="1232801"/>
    <lineage>
        <taxon>Eukaryota</taxon>
        <taxon>Metazoa</taxon>
        <taxon>Ecdysozoa</taxon>
        <taxon>Arthropoda</taxon>
        <taxon>Crustacea</taxon>
        <taxon>Multicrustacea</taxon>
        <taxon>Cirripedia</taxon>
        <taxon>Thoracica</taxon>
        <taxon>Thoracicalcarea</taxon>
        <taxon>Balanomorpha</taxon>
        <taxon>Balanoidea</taxon>
        <taxon>Balanidae</taxon>
        <taxon>Amphibalaninae</taxon>
        <taxon>Amphibalanus</taxon>
    </lineage>
</organism>
<dbReference type="AlphaFoldDB" id="A0A6A4XEF2"/>
<feature type="region of interest" description="Disordered" evidence="1">
    <location>
        <begin position="46"/>
        <end position="115"/>
    </location>
</feature>
<feature type="compositionally biased region" description="Basic and acidic residues" evidence="1">
    <location>
        <begin position="1013"/>
        <end position="1074"/>
    </location>
</feature>
<sequence length="1093" mass="115412">MMSKHLDQVGSGQMAACGGGGWRLVTVCVACSVLLTMVGGAALPSDEGHYGPSEGQYRLPDGQYRPSAGHVERLKARPAPRPSPTPPVVAAPAPPPPPPPPAAPADPAVGGPDLSGDLLAQLASSPVQTEALPPHVDTFNVVVTSNGSTNTSPQVTVLPPGTQVGIMRVLSQLSGHHRVGNQSFKVEEATAQLIKHPDSDLVLATMNNNMVDERYMRMIMRGLLGQQIDPSQRQAVLSRHDVDKSYLSRLLNTTIRRNNNFYVNTTSKTNVVNIYVINVVTEEDGAPSDAPDQQYRPPDSPPAAAHQAPQPPADPSPTPAPPAGSSAYRPPRPGTEYRPPQQAASQSDSRPSAAPGTEYRPPQQAASQSDSRPSAAYSAPRPQTEYSAPQPPSSYQGPRPASSYGPPRPSATVRPSFFGGAGGAAGPAANPASPGAGLRPPSPPPETTTHDPLYYFTVTITPPSTTTTTAAPVVDSPNVNHQNLTVGSILSLLPNVFPAAANAFNSVPFPNVSAAEDDSILGLLPHNFNPANYTYAESVTVNPMKQLFGHTYDYKHALGDSPPPVVAPPASLSDPAPAPAPARPAATNQPAGPNMFNTLMPTVAASALAFSPLWLPLFLGRRRKRSTQIISPHAAGAAADPARRVHIPEAWLGYLRGVRGSGALGAPAPQKQSKADVVSRPLMVMDAAEPLTPQQEAMVSSIISSTMNGGFSGTNTAVSVSERYPGLQGYEALQDGVINSIQTLRDQLVSSAEEPDGSGSYDPEMEPEEMAPEQSETTNSPVTFITLSTAAQPASHQASMAHDMMDSMKDAEGGAMEPVTDAPQVTEPGFRPMPSLRPRPIPTILSQENAAQLGVTLTTEPTTTAEPPATAAPDAQRRPTVFVNNRPVFPATTPAPAASAETPAPSPEKEATPTTSRPASSAVTTERTTEAAPATELPAEGPVTEVTQDSLGVKELQRQLPLMGAVMVAGTAVLGTTAFLAFGKRRRRRRSAEKSAWPIDLDAMLDQLLTAEETHSRPEDQEDHSRPEDQEAHSRPEDQEDHSRPEDQEDHSEPAAGEDHSALAEPRHSKSELRKHGKKYVPARSAKSKSKPQ</sequence>
<keyword evidence="2" id="KW-1133">Transmembrane helix</keyword>
<keyword evidence="2" id="KW-0472">Membrane</keyword>
<feature type="transmembrane region" description="Helical" evidence="2">
    <location>
        <begin position="21"/>
        <end position="43"/>
    </location>
</feature>
<comment type="caution">
    <text evidence="3">The sequence shown here is derived from an EMBL/GenBank/DDBJ whole genome shotgun (WGS) entry which is preliminary data.</text>
</comment>
<feature type="compositionally biased region" description="Low complexity" evidence="1">
    <location>
        <begin position="890"/>
        <end position="903"/>
    </location>
</feature>
<feature type="region of interest" description="Disordered" evidence="1">
    <location>
        <begin position="1013"/>
        <end position="1093"/>
    </location>
</feature>
<proteinExistence type="predicted"/>
<feature type="compositionally biased region" description="Low complexity" evidence="1">
    <location>
        <begin position="912"/>
        <end position="940"/>
    </location>
</feature>
<feature type="compositionally biased region" description="Pro residues" evidence="1">
    <location>
        <begin position="309"/>
        <end position="322"/>
    </location>
</feature>
<keyword evidence="4" id="KW-1185">Reference proteome</keyword>
<accession>A0A6A4XEF2</accession>
<feature type="region of interest" description="Disordered" evidence="1">
    <location>
        <begin position="563"/>
        <end position="592"/>
    </location>
</feature>
<evidence type="ECO:0000256" key="1">
    <source>
        <dbReference type="SAM" id="MobiDB-lite"/>
    </source>
</evidence>